<evidence type="ECO:0000313" key="2">
    <source>
        <dbReference type="WBParaSite" id="RSKR_0000228375.1"/>
    </source>
</evidence>
<reference evidence="2" key="1">
    <citation type="submission" date="2016-11" db="UniProtKB">
        <authorList>
            <consortium name="WormBaseParasite"/>
        </authorList>
    </citation>
    <scope>IDENTIFICATION</scope>
    <source>
        <strain evidence="2">KR3021</strain>
    </source>
</reference>
<sequence length="304" mass="35049">MNDQVASNGMFGRSFDHQTMVNSYDQNMVSNLNQNIRQHSIPNHAQNIYPNYNQAAHNRSFSYANHIQQMFLMSNQQHNNFCLDNETPRNQFNRSDCHNPQLFNLRHNTANNTYANDTGLMNSQYYNAVFRGTNNSTVINNFQGAYDPNFFQNTAHNNNRCPKIKKSKTNSSKRRKSGKIKKKACANNDYLHSNMGPKNLLRNSNVPINEFSYSERIAYYSGNDNTLQSNIYEPEVNSNYVQAHNINLPYISKNQPGLGHNDDVNNNHNGFEHINGHVRNNNQHPTLQFAVIMLETAQIHKTIY</sequence>
<dbReference type="Proteomes" id="UP000095286">
    <property type="component" value="Unplaced"/>
</dbReference>
<name>A0AC35TM89_9BILA</name>
<accession>A0AC35TM89</accession>
<dbReference type="WBParaSite" id="RSKR_0000228375.1">
    <property type="protein sequence ID" value="RSKR_0000228375.1"/>
    <property type="gene ID" value="RSKR_0000228375"/>
</dbReference>
<organism evidence="1 2">
    <name type="scientific">Rhabditophanes sp. KR3021</name>
    <dbReference type="NCBI Taxonomy" id="114890"/>
    <lineage>
        <taxon>Eukaryota</taxon>
        <taxon>Metazoa</taxon>
        <taxon>Ecdysozoa</taxon>
        <taxon>Nematoda</taxon>
        <taxon>Chromadorea</taxon>
        <taxon>Rhabditida</taxon>
        <taxon>Tylenchina</taxon>
        <taxon>Panagrolaimomorpha</taxon>
        <taxon>Strongyloidoidea</taxon>
        <taxon>Alloionematidae</taxon>
        <taxon>Rhabditophanes</taxon>
    </lineage>
</organism>
<evidence type="ECO:0000313" key="1">
    <source>
        <dbReference type="Proteomes" id="UP000095286"/>
    </source>
</evidence>
<proteinExistence type="predicted"/>
<protein>
    <submittedName>
        <fullName evidence="2">GATA zinc finger domain-containing protein 14-like</fullName>
    </submittedName>
</protein>